<evidence type="ECO:0000313" key="2">
    <source>
        <dbReference type="EMBL" id="PIZ64998.1"/>
    </source>
</evidence>
<dbReference type="EMBL" id="PFOD01000065">
    <property type="protein sequence ID" value="PIZ64998.1"/>
    <property type="molecule type" value="Genomic_DNA"/>
</dbReference>
<evidence type="ECO:0000256" key="1">
    <source>
        <dbReference type="SAM" id="Phobius"/>
    </source>
</evidence>
<comment type="caution">
    <text evidence="2">The sequence shown here is derived from an EMBL/GenBank/DDBJ whole genome shotgun (WGS) entry which is preliminary data.</text>
</comment>
<keyword evidence="1" id="KW-0472">Membrane</keyword>
<keyword evidence="1" id="KW-0812">Transmembrane</keyword>
<feature type="transmembrane region" description="Helical" evidence="1">
    <location>
        <begin position="47"/>
        <end position="70"/>
    </location>
</feature>
<reference evidence="3" key="1">
    <citation type="submission" date="2017-09" db="EMBL/GenBank/DDBJ databases">
        <title>Depth-based differentiation of microbial function through sediment-hosted aquifers and enrichment of novel symbionts in the deep terrestrial subsurface.</title>
        <authorList>
            <person name="Probst A.J."/>
            <person name="Ladd B."/>
            <person name="Jarett J.K."/>
            <person name="Geller-Mcgrath D.E."/>
            <person name="Sieber C.M.K."/>
            <person name="Emerson J.B."/>
            <person name="Anantharaman K."/>
            <person name="Thomas B.C."/>
            <person name="Malmstrom R."/>
            <person name="Stieglmeier M."/>
            <person name="Klingl A."/>
            <person name="Woyke T."/>
            <person name="Ryan C.M."/>
            <person name="Banfield J.F."/>
        </authorList>
    </citation>
    <scope>NUCLEOTIDE SEQUENCE [LARGE SCALE GENOMIC DNA]</scope>
</reference>
<keyword evidence="1" id="KW-1133">Transmembrane helix</keyword>
<accession>A0A2M7U3D8</accession>
<sequence>MSRPKLYPQRVIDEFENIFLLAPNNLHSQRLNRYYKYLTKPLKSMPFYLIIPLSVSIAMLAYALLGRLIIHLVTLLQHGF</sequence>
<gene>
    <name evidence="2" type="ORF">COY14_03290</name>
</gene>
<protein>
    <submittedName>
        <fullName evidence="2">Uncharacterized protein</fullName>
    </submittedName>
</protein>
<name>A0A2M7U3D8_9BACT</name>
<evidence type="ECO:0000313" key="3">
    <source>
        <dbReference type="Proteomes" id="UP000230027"/>
    </source>
</evidence>
<dbReference type="Proteomes" id="UP000230027">
    <property type="component" value="Unassembled WGS sequence"/>
</dbReference>
<organism evidence="2 3">
    <name type="scientific">Candidatus Roizmanbacteria bacterium CG_4_10_14_0_2_um_filter_36_9</name>
    <dbReference type="NCBI Taxonomy" id="1974823"/>
    <lineage>
        <taxon>Bacteria</taxon>
        <taxon>Candidatus Roizmaniibacteriota</taxon>
    </lineage>
</organism>
<proteinExistence type="predicted"/>
<dbReference type="AlphaFoldDB" id="A0A2M7U3D8"/>